<keyword evidence="2" id="KW-0808">Transferase</keyword>
<keyword evidence="3" id="KW-0548">Nucleotidyltransferase</keyword>
<proteinExistence type="predicted"/>
<gene>
    <name evidence="5" type="ORF">C3Z13_00790</name>
</gene>
<evidence type="ECO:0000256" key="2">
    <source>
        <dbReference type="ARBA" id="ARBA00022679"/>
    </source>
</evidence>
<dbReference type="Pfam" id="PF03802">
    <property type="entry name" value="CitX"/>
    <property type="match status" value="1"/>
</dbReference>
<evidence type="ECO:0000256" key="1">
    <source>
        <dbReference type="ARBA" id="ARBA00012524"/>
    </source>
</evidence>
<accession>A0ABX4ZX08</accession>
<reference evidence="5 6" key="1">
    <citation type="submission" date="2018-02" db="EMBL/GenBank/DDBJ databases">
        <title>Classification genera of Pasteurellaceae by whole genome sequence comparison.</title>
        <authorList>
            <person name="Christensen H."/>
        </authorList>
    </citation>
    <scope>NUCLEOTIDE SEQUENCE [LARGE SCALE GENOMIC DNA]</scope>
    <source>
        <strain evidence="5 6">20186H4H1</strain>
    </source>
</reference>
<protein>
    <recommendedName>
        <fullName evidence="1">citrate lyase holo-[acyl-carrier protein] synthase</fullName>
        <ecNumber evidence="1">2.7.7.61</ecNumber>
    </recommendedName>
</protein>
<evidence type="ECO:0000256" key="3">
    <source>
        <dbReference type="ARBA" id="ARBA00022695"/>
    </source>
</evidence>
<evidence type="ECO:0000313" key="5">
    <source>
        <dbReference type="EMBL" id="POY43142.1"/>
    </source>
</evidence>
<dbReference type="EC" id="2.7.7.61" evidence="1"/>
<dbReference type="EMBL" id="PQVI01000005">
    <property type="protein sequence ID" value="POY43142.1"/>
    <property type="molecule type" value="Genomic_DNA"/>
</dbReference>
<sequence>MSGFSRFYAYLTNALSQQGDSVSLMALLDGKEQRARLQRELCQQYRQTLLSVTVIAPGAVKRNLLLSYVFKQALRRLNSLFKQLNVKPTKSIIRSIESGDEAFLFYLLMLNV</sequence>
<evidence type="ECO:0000256" key="4">
    <source>
        <dbReference type="ARBA" id="ARBA00048574"/>
    </source>
</evidence>
<evidence type="ECO:0000313" key="6">
    <source>
        <dbReference type="Proteomes" id="UP000237229"/>
    </source>
</evidence>
<organism evidence="5 6">
    <name type="scientific">Avibacterium endocarditidis</name>
    <dbReference type="NCBI Taxonomy" id="380674"/>
    <lineage>
        <taxon>Bacteria</taxon>
        <taxon>Pseudomonadati</taxon>
        <taxon>Pseudomonadota</taxon>
        <taxon>Gammaproteobacteria</taxon>
        <taxon>Pasteurellales</taxon>
        <taxon>Pasteurellaceae</taxon>
        <taxon>Avibacterium</taxon>
    </lineage>
</organism>
<name>A0ABX4ZX08_9PAST</name>
<comment type="caution">
    <text evidence="5">The sequence shown here is derived from an EMBL/GenBank/DDBJ whole genome shotgun (WGS) entry which is preliminary data.</text>
</comment>
<dbReference type="Proteomes" id="UP000237229">
    <property type="component" value="Unassembled WGS sequence"/>
</dbReference>
<keyword evidence="6" id="KW-1185">Reference proteome</keyword>
<comment type="catalytic activity">
    <reaction evidence="4">
        <text>apo-[citrate lyase ACP] + 2'-(5''-triphospho-alpha-D-ribosyl)-3'-dephospho-CoA = holo-[citrate lyase ACP] + diphosphate</text>
        <dbReference type="Rhea" id="RHEA:16333"/>
        <dbReference type="Rhea" id="RHEA-COMP:10157"/>
        <dbReference type="Rhea" id="RHEA-COMP:10158"/>
        <dbReference type="ChEBI" id="CHEBI:29999"/>
        <dbReference type="ChEBI" id="CHEBI:33019"/>
        <dbReference type="ChEBI" id="CHEBI:61378"/>
        <dbReference type="ChEBI" id="CHEBI:82683"/>
        <dbReference type="EC" id="2.7.7.61"/>
    </reaction>
</comment>
<dbReference type="InterPro" id="IPR005551">
    <property type="entry name" value="CitX"/>
</dbReference>